<protein>
    <submittedName>
        <fullName evidence="2">Uncharacterized protein</fullName>
    </submittedName>
</protein>
<accession>N1PCG3</accession>
<feature type="region of interest" description="Disordered" evidence="1">
    <location>
        <begin position="1"/>
        <end position="66"/>
    </location>
</feature>
<dbReference type="HOGENOM" id="CLU_1090737_0_0_1"/>
<evidence type="ECO:0000313" key="3">
    <source>
        <dbReference type="Proteomes" id="UP000016933"/>
    </source>
</evidence>
<reference evidence="2 3" key="2">
    <citation type="journal article" date="2012" name="PLoS Pathog.">
        <title>Diverse lifestyles and strategies of plant pathogenesis encoded in the genomes of eighteen Dothideomycetes fungi.</title>
        <authorList>
            <person name="Ohm R.A."/>
            <person name="Feau N."/>
            <person name="Henrissat B."/>
            <person name="Schoch C.L."/>
            <person name="Horwitz B.A."/>
            <person name="Barry K.W."/>
            <person name="Condon B.J."/>
            <person name="Copeland A.C."/>
            <person name="Dhillon B."/>
            <person name="Glaser F."/>
            <person name="Hesse C.N."/>
            <person name="Kosti I."/>
            <person name="LaButti K."/>
            <person name="Lindquist E.A."/>
            <person name="Lucas S."/>
            <person name="Salamov A.A."/>
            <person name="Bradshaw R.E."/>
            <person name="Ciuffetti L."/>
            <person name="Hamelin R.C."/>
            <person name="Kema G.H.J."/>
            <person name="Lawrence C."/>
            <person name="Scott J.A."/>
            <person name="Spatafora J.W."/>
            <person name="Turgeon B.G."/>
            <person name="de Wit P.J.G.M."/>
            <person name="Zhong S."/>
            <person name="Goodwin S.B."/>
            <person name="Grigoriev I.V."/>
        </authorList>
    </citation>
    <scope>NUCLEOTIDE SEQUENCE [LARGE SCALE GENOMIC DNA]</scope>
    <source>
        <strain evidence="3">NZE10 / CBS 128990</strain>
    </source>
</reference>
<organism evidence="2 3">
    <name type="scientific">Dothistroma septosporum (strain NZE10 / CBS 128990)</name>
    <name type="common">Red band needle blight fungus</name>
    <name type="synonym">Mycosphaerella pini</name>
    <dbReference type="NCBI Taxonomy" id="675120"/>
    <lineage>
        <taxon>Eukaryota</taxon>
        <taxon>Fungi</taxon>
        <taxon>Dikarya</taxon>
        <taxon>Ascomycota</taxon>
        <taxon>Pezizomycotina</taxon>
        <taxon>Dothideomycetes</taxon>
        <taxon>Dothideomycetidae</taxon>
        <taxon>Mycosphaerellales</taxon>
        <taxon>Mycosphaerellaceae</taxon>
        <taxon>Dothistroma</taxon>
    </lineage>
</organism>
<feature type="region of interest" description="Disordered" evidence="1">
    <location>
        <begin position="84"/>
        <end position="125"/>
    </location>
</feature>
<dbReference type="eggNOG" id="ENOG502SCE7">
    <property type="taxonomic scope" value="Eukaryota"/>
</dbReference>
<reference evidence="3" key="1">
    <citation type="journal article" date="2012" name="PLoS Genet.">
        <title>The genomes of the fungal plant pathogens Cladosporium fulvum and Dothistroma septosporum reveal adaptation to different hosts and lifestyles but also signatures of common ancestry.</title>
        <authorList>
            <person name="de Wit P.J.G.M."/>
            <person name="van der Burgt A."/>
            <person name="Oekmen B."/>
            <person name="Stergiopoulos I."/>
            <person name="Abd-Elsalam K.A."/>
            <person name="Aerts A.L."/>
            <person name="Bahkali A.H."/>
            <person name="Beenen H.G."/>
            <person name="Chettri P."/>
            <person name="Cox M.P."/>
            <person name="Datema E."/>
            <person name="de Vries R.P."/>
            <person name="Dhillon B."/>
            <person name="Ganley A.R."/>
            <person name="Griffiths S.A."/>
            <person name="Guo Y."/>
            <person name="Hamelin R.C."/>
            <person name="Henrissat B."/>
            <person name="Kabir M.S."/>
            <person name="Jashni M.K."/>
            <person name="Kema G."/>
            <person name="Klaubauf S."/>
            <person name="Lapidus A."/>
            <person name="Levasseur A."/>
            <person name="Lindquist E."/>
            <person name="Mehrabi R."/>
            <person name="Ohm R.A."/>
            <person name="Owen T.J."/>
            <person name="Salamov A."/>
            <person name="Schwelm A."/>
            <person name="Schijlen E."/>
            <person name="Sun H."/>
            <person name="van den Burg H.A."/>
            <person name="van Ham R.C.H.J."/>
            <person name="Zhang S."/>
            <person name="Goodwin S.B."/>
            <person name="Grigoriev I.V."/>
            <person name="Collemare J."/>
            <person name="Bradshaw R.E."/>
        </authorList>
    </citation>
    <scope>NUCLEOTIDE SEQUENCE [LARGE SCALE GENOMIC DNA]</scope>
    <source>
        <strain evidence="3">NZE10 / CBS 128990</strain>
    </source>
</reference>
<gene>
    <name evidence="2" type="ORF">DOTSEDRAFT_75896</name>
</gene>
<feature type="region of interest" description="Disordered" evidence="1">
    <location>
        <begin position="172"/>
        <end position="208"/>
    </location>
</feature>
<dbReference type="AlphaFoldDB" id="N1PCG3"/>
<feature type="compositionally biased region" description="Low complexity" evidence="1">
    <location>
        <begin position="98"/>
        <end position="114"/>
    </location>
</feature>
<dbReference type="OrthoDB" id="5279705at2759"/>
<dbReference type="Proteomes" id="UP000016933">
    <property type="component" value="Unassembled WGS sequence"/>
</dbReference>
<dbReference type="EMBL" id="KB446547">
    <property type="protein sequence ID" value="EME38523.1"/>
    <property type="molecule type" value="Genomic_DNA"/>
</dbReference>
<name>N1PCG3_DOTSN</name>
<dbReference type="STRING" id="675120.N1PCG3"/>
<feature type="compositionally biased region" description="Polar residues" evidence="1">
    <location>
        <begin position="12"/>
        <end position="24"/>
    </location>
</feature>
<feature type="compositionally biased region" description="Basic and acidic residues" evidence="1">
    <location>
        <begin position="51"/>
        <end position="66"/>
    </location>
</feature>
<proteinExistence type="predicted"/>
<sequence>MSNQPPPRREANQCQNENATTTPFSKRPIKRAPLQNQDNLKERRRTNFLRNVRDKREDRHYEARGEDIMRLDFVQKRRAYEAELARHAPREEEEEELPSWSQEGSQMMMSSQVVPEEEEVEDFVRGEEGELEALLEFMTESNGEGEVEMEEQQELWSDDADYDALFEEVLSKEGGAQNQQVGDMMEGNANHVQQQQQQSGDGDAMDMS</sequence>
<evidence type="ECO:0000313" key="2">
    <source>
        <dbReference type="EMBL" id="EME38523.1"/>
    </source>
</evidence>
<keyword evidence="3" id="KW-1185">Reference proteome</keyword>
<evidence type="ECO:0000256" key="1">
    <source>
        <dbReference type="SAM" id="MobiDB-lite"/>
    </source>
</evidence>
<dbReference type="OMA" id="WQRRDIE"/>